<dbReference type="GeneID" id="80104826"/>
<feature type="transmembrane region" description="Helical" evidence="1">
    <location>
        <begin position="80"/>
        <end position="98"/>
    </location>
</feature>
<organism evidence="2 4">
    <name type="scientific">Acinetobacter courvalinii</name>
    <dbReference type="NCBI Taxonomy" id="280147"/>
    <lineage>
        <taxon>Bacteria</taxon>
        <taxon>Pseudomonadati</taxon>
        <taxon>Pseudomonadota</taxon>
        <taxon>Gammaproteobacteria</taxon>
        <taxon>Moraxellales</taxon>
        <taxon>Moraxellaceae</taxon>
        <taxon>Acinetobacter</taxon>
    </lineage>
</organism>
<proteinExistence type="predicted"/>
<dbReference type="PATRIC" id="fig|1217698.3.peg.842"/>
<dbReference type="HOGENOM" id="CLU_1674144_0_0_6"/>
<reference evidence="2 4" key="1">
    <citation type="submission" date="2013-02" db="EMBL/GenBank/DDBJ databases">
        <title>The Genome Sequence of Acinetobacter sp. NIPH 3623.</title>
        <authorList>
            <consortium name="The Broad Institute Genome Sequencing Platform"/>
            <consortium name="The Broad Institute Genome Sequencing Center for Infectious Disease"/>
            <person name="Cerqueira G."/>
            <person name="Feldgarden M."/>
            <person name="Courvalin P."/>
            <person name="Perichon B."/>
            <person name="Grillot-Courvalin C."/>
            <person name="Clermont D."/>
            <person name="Rocha E."/>
            <person name="Yoon E.-J."/>
            <person name="Nemec A."/>
            <person name="Walker B."/>
            <person name="Young S.K."/>
            <person name="Zeng Q."/>
            <person name="Gargeya S."/>
            <person name="Fitzgerald M."/>
            <person name="Haas B."/>
            <person name="Abouelleil A."/>
            <person name="Alvarado L."/>
            <person name="Arachchi H.M."/>
            <person name="Berlin A.M."/>
            <person name="Chapman S.B."/>
            <person name="Dewar J."/>
            <person name="Goldberg J."/>
            <person name="Griggs A."/>
            <person name="Gujja S."/>
            <person name="Hansen M."/>
            <person name="Howarth C."/>
            <person name="Imamovic A."/>
            <person name="Larimer J."/>
            <person name="McCowan C."/>
            <person name="Murphy C."/>
            <person name="Neiman D."/>
            <person name="Pearson M."/>
            <person name="Priest M."/>
            <person name="Roberts A."/>
            <person name="Saif S."/>
            <person name="Shea T."/>
            <person name="Sisk P."/>
            <person name="Sykes S."/>
            <person name="Wortman J."/>
            <person name="Nusbaum C."/>
            <person name="Birren B."/>
        </authorList>
    </citation>
    <scope>NUCLEOTIDE SEQUENCE [LARGE SCALE GENOMIC DNA]</scope>
    <source>
        <strain evidence="2 4">NIPH 3623</strain>
    </source>
</reference>
<protein>
    <submittedName>
        <fullName evidence="2">Uncharacterized protein</fullName>
    </submittedName>
</protein>
<evidence type="ECO:0000313" key="5">
    <source>
        <dbReference type="Proteomes" id="UP000652691"/>
    </source>
</evidence>
<dbReference type="STRING" id="1217698.F888_00870"/>
<name>N9Q386_9GAMM</name>
<feature type="transmembrane region" description="Helical" evidence="1">
    <location>
        <begin position="44"/>
        <end position="68"/>
    </location>
</feature>
<dbReference type="AlphaFoldDB" id="N9Q386"/>
<evidence type="ECO:0000256" key="1">
    <source>
        <dbReference type="SAM" id="Phobius"/>
    </source>
</evidence>
<evidence type="ECO:0000313" key="3">
    <source>
        <dbReference type="EMBL" id="GGH37770.1"/>
    </source>
</evidence>
<keyword evidence="1" id="KW-1133">Transmembrane helix</keyword>
<keyword evidence="1" id="KW-0812">Transmembrane</keyword>
<sequence length="144" mass="16656">MSQSKNYYRIDIIIAAIHAALLLIGWASYTRFPFIRTKPDMSGLFFMIISFLGGMIALIILAVVLPRLDQSVSQLALKKFLYALLYWISSSIIFILFSNTQWLFNLPLACILVFALVFFQLNLSVCYTFGKFTQTRLFYCARYF</sequence>
<dbReference type="EMBL" id="APSA01000003">
    <property type="protein sequence ID" value="ENX40223.1"/>
    <property type="molecule type" value="Genomic_DNA"/>
</dbReference>
<reference evidence="3" key="3">
    <citation type="submission" date="2024-03" db="EMBL/GenBank/DDBJ databases">
        <authorList>
            <person name="Sun Q."/>
            <person name="Sedlacek I."/>
        </authorList>
    </citation>
    <scope>NUCLEOTIDE SEQUENCE</scope>
    <source>
        <strain evidence="3">CCM 8635</strain>
    </source>
</reference>
<keyword evidence="1" id="KW-0472">Membrane</keyword>
<evidence type="ECO:0000313" key="2">
    <source>
        <dbReference type="EMBL" id="ENX40223.1"/>
    </source>
</evidence>
<keyword evidence="4" id="KW-1185">Reference proteome</keyword>
<evidence type="ECO:0000313" key="4">
    <source>
        <dbReference type="Proteomes" id="UP000013200"/>
    </source>
</evidence>
<comment type="caution">
    <text evidence="2">The sequence shown here is derived from an EMBL/GenBank/DDBJ whole genome shotgun (WGS) entry which is preliminary data.</text>
</comment>
<accession>N9Q386</accession>
<reference evidence="3 5" key="2">
    <citation type="journal article" date="2014" name="Int. J. Syst. Evol. Microbiol.">
        <title>Complete genome sequence of Corynebacterium casei LMG S-19264T (=DSM 44701T), isolated from a smear-ripened cheese.</title>
        <authorList>
            <consortium name="US DOE Joint Genome Institute (JGI-PGF)"/>
            <person name="Walter F."/>
            <person name="Albersmeier A."/>
            <person name="Kalinowski J."/>
            <person name="Ruckert C."/>
        </authorList>
    </citation>
    <scope>NUCLEOTIDE SEQUENCE [LARGE SCALE GENOMIC DNA]</scope>
    <source>
        <strain evidence="3 5">CCM 8635</strain>
    </source>
</reference>
<dbReference type="Proteomes" id="UP000652691">
    <property type="component" value="Unassembled WGS sequence"/>
</dbReference>
<dbReference type="Proteomes" id="UP000013200">
    <property type="component" value="Unassembled WGS sequence"/>
</dbReference>
<feature type="transmembrane region" description="Helical" evidence="1">
    <location>
        <begin position="12"/>
        <end position="32"/>
    </location>
</feature>
<dbReference type="RefSeq" id="WP_005282893.1">
    <property type="nucleotide sequence ID" value="NZ_BMDA01000002.1"/>
</dbReference>
<feature type="transmembrane region" description="Helical" evidence="1">
    <location>
        <begin position="104"/>
        <end position="129"/>
    </location>
</feature>
<gene>
    <name evidence="2" type="ORF">F888_00870</name>
    <name evidence="3" type="ORF">GCM10007354_22490</name>
</gene>
<dbReference type="EMBL" id="BMDA01000002">
    <property type="protein sequence ID" value="GGH37770.1"/>
    <property type="molecule type" value="Genomic_DNA"/>
</dbReference>